<name>A0AAV0EJV9_9ASTE</name>
<dbReference type="Gene3D" id="1.10.730.10">
    <property type="entry name" value="Isoleucyl-tRNA Synthetase, Domain 1"/>
    <property type="match status" value="1"/>
</dbReference>
<keyword evidence="4" id="KW-1185">Reference proteome</keyword>
<dbReference type="AlphaFoldDB" id="A0AAV0EJV9"/>
<accession>A0AAV0EJV9</accession>
<evidence type="ECO:0000313" key="3">
    <source>
        <dbReference type="EMBL" id="CAH9124055.1"/>
    </source>
</evidence>
<feature type="compositionally biased region" description="Basic residues" evidence="1">
    <location>
        <begin position="135"/>
        <end position="153"/>
    </location>
</feature>
<feature type="region of interest" description="Disordered" evidence="1">
    <location>
        <begin position="23"/>
        <end position="167"/>
    </location>
</feature>
<feature type="compositionally biased region" description="Polar residues" evidence="1">
    <location>
        <begin position="27"/>
        <end position="47"/>
    </location>
</feature>
<dbReference type="EMBL" id="CAMAPF010000933">
    <property type="protein sequence ID" value="CAH9124055.1"/>
    <property type="molecule type" value="Genomic_DNA"/>
</dbReference>
<evidence type="ECO:0000313" key="4">
    <source>
        <dbReference type="Proteomes" id="UP001152523"/>
    </source>
</evidence>
<feature type="compositionally biased region" description="Polar residues" evidence="1">
    <location>
        <begin position="154"/>
        <end position="167"/>
    </location>
</feature>
<dbReference type="EMBL" id="CAMAPF010000087">
    <property type="protein sequence ID" value="CAH9096492.1"/>
    <property type="molecule type" value="Genomic_DNA"/>
</dbReference>
<evidence type="ECO:0000313" key="2">
    <source>
        <dbReference type="EMBL" id="CAH9096492.1"/>
    </source>
</evidence>
<organism evidence="3 4">
    <name type="scientific">Cuscuta epithymum</name>
    <dbReference type="NCBI Taxonomy" id="186058"/>
    <lineage>
        <taxon>Eukaryota</taxon>
        <taxon>Viridiplantae</taxon>
        <taxon>Streptophyta</taxon>
        <taxon>Embryophyta</taxon>
        <taxon>Tracheophyta</taxon>
        <taxon>Spermatophyta</taxon>
        <taxon>Magnoliopsida</taxon>
        <taxon>eudicotyledons</taxon>
        <taxon>Gunneridae</taxon>
        <taxon>Pentapetalae</taxon>
        <taxon>asterids</taxon>
        <taxon>lamiids</taxon>
        <taxon>Solanales</taxon>
        <taxon>Convolvulaceae</taxon>
        <taxon>Cuscuteae</taxon>
        <taxon>Cuscuta</taxon>
        <taxon>Cuscuta subgen. Cuscuta</taxon>
    </lineage>
</organism>
<sequence>MENWERNLEKMNEDTRRICEERRKLSLQRNNRCSDKPSPSLNKSQKQSLRESRTGSHSRKASREKIEKEKRVKMEKEKREKMEKEKPEKMEKEKRKKMEKDKREKVEKKKSEKVEKKKSEKVEKEKPSNLEKGKPKLRQHRRRGRSRKVRRCLNSKSKGPSNSQDISFSPLALTEAEVPTWQVSSLTISHISSSFIPSVKGTDFEEEVNQPKEMSSIVHPAQDFPQTIKNIVLKPAESAIKKTNEDKIKEQSEIAGVLKSEMVLQVCDVSYHLAQKWNWPNIFKIERMCCPSLNTTLEGMKSLNKFDSLRCEGFTFIKYILNALGVGVTPNWKGKEDYTTDYKVDQFLLPKNENSPAIFQEAWIILQKLRSTPIACSPVQKGCEDLNYRLQMAIVVHGIKIFRTSERDWEIVDSHDQTIKGEGVVLFRGNLARIKGMTVDKISVALDPTTQANVNGLEAEATGQVKLKQGLKSAMFSSDEEYVYIQENQLWKFYMDNRSSCSLVRRTATGIRGILTYLLKPLRLSFSNKVSKELKEEKVERCIKEFEFSTVIVSEHRNHEGKQKSEVIILDMERGEMTEPIGDSLSVAESSVISKDLVLKSLVHQTVRYWEGRGTRKRKMKQKIFAFSYYPP</sequence>
<dbReference type="Proteomes" id="UP001152523">
    <property type="component" value="Unassembled WGS sequence"/>
</dbReference>
<proteinExistence type="predicted"/>
<protein>
    <submittedName>
        <fullName evidence="3">Uncharacterized protein</fullName>
    </submittedName>
</protein>
<reference evidence="3" key="1">
    <citation type="submission" date="2022-07" db="EMBL/GenBank/DDBJ databases">
        <authorList>
            <person name="Macas J."/>
            <person name="Novak P."/>
            <person name="Neumann P."/>
        </authorList>
    </citation>
    <scope>NUCLEOTIDE SEQUENCE</scope>
</reference>
<feature type="compositionally biased region" description="Basic and acidic residues" evidence="1">
    <location>
        <begin position="61"/>
        <end position="134"/>
    </location>
</feature>
<evidence type="ECO:0000256" key="1">
    <source>
        <dbReference type="SAM" id="MobiDB-lite"/>
    </source>
</evidence>
<comment type="caution">
    <text evidence="3">The sequence shown here is derived from an EMBL/GenBank/DDBJ whole genome shotgun (WGS) entry which is preliminary data.</text>
</comment>
<gene>
    <name evidence="2" type="ORF">CEPIT_LOCUS13761</name>
    <name evidence="3" type="ORF">CEPIT_LOCUS25695</name>
</gene>